<feature type="transmembrane region" description="Helical" evidence="1">
    <location>
        <begin position="169"/>
        <end position="200"/>
    </location>
</feature>
<dbReference type="PANTHER" id="PTHR38434:SF1">
    <property type="entry name" value="BLL2549 PROTEIN"/>
    <property type="match status" value="1"/>
</dbReference>
<feature type="transmembrane region" description="Helical" evidence="1">
    <location>
        <begin position="446"/>
        <end position="471"/>
    </location>
</feature>
<keyword evidence="1" id="KW-1133">Transmembrane helix</keyword>
<feature type="transmembrane region" description="Helical" evidence="1">
    <location>
        <begin position="337"/>
        <end position="370"/>
    </location>
</feature>
<feature type="transmembrane region" description="Helical" evidence="1">
    <location>
        <begin position="272"/>
        <end position="291"/>
    </location>
</feature>
<feature type="transmembrane region" description="Helical" evidence="1">
    <location>
        <begin position="477"/>
        <end position="501"/>
    </location>
</feature>
<gene>
    <name evidence="2" type="ORF">KHQ06_04900</name>
</gene>
<feature type="transmembrane region" description="Helical" evidence="1">
    <location>
        <begin position="89"/>
        <end position="108"/>
    </location>
</feature>
<feature type="transmembrane region" description="Helical" evidence="1">
    <location>
        <begin position="543"/>
        <end position="561"/>
    </location>
</feature>
<evidence type="ECO:0000313" key="3">
    <source>
        <dbReference type="Proteomes" id="UP000683310"/>
    </source>
</evidence>
<name>A0ABX8D1S9_9NOCA</name>
<dbReference type="Pfam" id="PF10101">
    <property type="entry name" value="DUF2339"/>
    <property type="match status" value="1"/>
</dbReference>
<feature type="transmembrane region" description="Helical" evidence="1">
    <location>
        <begin position="513"/>
        <end position="531"/>
    </location>
</feature>
<evidence type="ECO:0000256" key="1">
    <source>
        <dbReference type="SAM" id="Phobius"/>
    </source>
</evidence>
<feature type="transmembrane region" description="Helical" evidence="1">
    <location>
        <begin position="298"/>
        <end position="317"/>
    </location>
</feature>
<dbReference type="Proteomes" id="UP000683310">
    <property type="component" value="Chromosome"/>
</dbReference>
<evidence type="ECO:0000313" key="2">
    <source>
        <dbReference type="EMBL" id="QVI24660.1"/>
    </source>
</evidence>
<dbReference type="PANTHER" id="PTHR38434">
    <property type="entry name" value="BLL2549 PROTEIN"/>
    <property type="match status" value="1"/>
</dbReference>
<feature type="transmembrane region" description="Helical" evidence="1">
    <location>
        <begin position="212"/>
        <end position="234"/>
    </location>
</feature>
<dbReference type="InterPro" id="IPR019286">
    <property type="entry name" value="DUF2339_TM"/>
</dbReference>
<keyword evidence="1" id="KW-0812">Transmembrane</keyword>
<feature type="transmembrane region" description="Helical" evidence="1">
    <location>
        <begin position="57"/>
        <end position="83"/>
    </location>
</feature>
<proteinExistence type="predicted"/>
<organism evidence="2 3">
    <name type="scientific">Nocardia tengchongensis</name>
    <dbReference type="NCBI Taxonomy" id="2055889"/>
    <lineage>
        <taxon>Bacteria</taxon>
        <taxon>Bacillati</taxon>
        <taxon>Actinomycetota</taxon>
        <taxon>Actinomycetes</taxon>
        <taxon>Mycobacteriales</taxon>
        <taxon>Nocardiaceae</taxon>
        <taxon>Nocardia</taxon>
    </lineage>
</organism>
<feature type="transmembrane region" description="Helical" evidence="1">
    <location>
        <begin position="115"/>
        <end position="138"/>
    </location>
</feature>
<keyword evidence="1" id="KW-0472">Membrane</keyword>
<reference evidence="2 3" key="1">
    <citation type="submission" date="2021-04" db="EMBL/GenBank/DDBJ databases">
        <title>Nocardia tengchongensis.</title>
        <authorList>
            <person name="Zhuang k."/>
            <person name="Ran Y."/>
            <person name="Li W."/>
        </authorList>
    </citation>
    <scope>NUCLEOTIDE SEQUENCE [LARGE SCALE GENOMIC DNA]</scope>
    <source>
        <strain evidence="2 3">CFH S0057</strain>
    </source>
</reference>
<feature type="transmembrane region" description="Helical" evidence="1">
    <location>
        <begin position="377"/>
        <end position="395"/>
    </location>
</feature>
<sequence length="574" mass="58400">MGMPAGQMFTGSAPAWPGWTAPGAQQPMPSLPQQRRVVAGRPVRAPWWQREDVISRVLAVAGVAVTLIGVVMLLVLAAQAGFFGPVPRVVAGAVFSGALVAVGARVFAKAGGRVGGIALAATGIAGGYLDVVAMTTLYKWLDPVVGYVVAFGIAAGGVALAMRWRSQGLAVLVLVGAALLAPFVTTELALLGFLIVLQIAALPVHLVRDWPWLHVVRTLPAVLTTLVAVVGIALDSGTRAERFEVFAAAIVIAVAGLAGAVLSGRLRANDVTASLSFGAATVPMLAAPLLFSGRVAPTVVSGVFAAVLLLVAVVPWLPKLGAAARIPGHLAVVSALAGAVALFEACVGAVEVQTLPSALFVVAMGFLAVAGQQRSRFAAALGAAFGGLGALSFLFRADPGTLAAQPEAEAHLGLSTALSAVFLLAALVVAAWTARRLGLLDRESDATVLSVFAGIGGLYAVTALTVSLGVATGSRDGFLAGHGIATVVWMVAATAALLFGLRRLARRSQQAKVALVAGLILTGAALAKLFLFDLATLSGLLRAGAFLVVGVLLLVVGTRYARVFAEMDSRPRSA</sequence>
<dbReference type="EMBL" id="CP074371">
    <property type="protein sequence ID" value="QVI24660.1"/>
    <property type="molecule type" value="Genomic_DNA"/>
</dbReference>
<keyword evidence="3" id="KW-1185">Reference proteome</keyword>
<feature type="transmembrane region" description="Helical" evidence="1">
    <location>
        <begin position="246"/>
        <end position="266"/>
    </location>
</feature>
<feature type="transmembrane region" description="Helical" evidence="1">
    <location>
        <begin position="415"/>
        <end position="434"/>
    </location>
</feature>
<accession>A0ABX8D1S9</accession>
<protein>
    <submittedName>
        <fullName evidence="2">DUF2339 domain-containing protein</fullName>
    </submittedName>
</protein>
<feature type="transmembrane region" description="Helical" evidence="1">
    <location>
        <begin position="144"/>
        <end position="162"/>
    </location>
</feature>